<sequence length="94" mass="10606">MSEIVVLNMAAEVKMKQSDPRDNGCQKVTESITNDKDPSPCVDIAPVDGECIDTTKRMREQLKRLTQQQQKVIDETFKTLDSDPVKNGLRTLLK</sequence>
<keyword evidence="3" id="KW-1185">Reference proteome</keyword>
<dbReference type="Proteomes" id="UP001196413">
    <property type="component" value="Unassembled WGS sequence"/>
</dbReference>
<comment type="caution">
    <text evidence="2">The sequence shown here is derived from an EMBL/GenBank/DDBJ whole genome shotgun (WGS) entry which is preliminary data.</text>
</comment>
<gene>
    <name evidence="2" type="ORF">KIN20_033026</name>
</gene>
<reference evidence="2" key="1">
    <citation type="submission" date="2021-06" db="EMBL/GenBank/DDBJ databases">
        <title>Parelaphostrongylus tenuis whole genome reference sequence.</title>
        <authorList>
            <person name="Garwood T.J."/>
            <person name="Larsen P.A."/>
            <person name="Fountain-Jones N.M."/>
            <person name="Garbe J.R."/>
            <person name="Macchietto M.G."/>
            <person name="Kania S.A."/>
            <person name="Gerhold R.W."/>
            <person name="Richards J.E."/>
            <person name="Wolf T.M."/>
        </authorList>
    </citation>
    <scope>NUCLEOTIDE SEQUENCE</scope>
    <source>
        <strain evidence="2">MNPRO001-30</strain>
        <tissue evidence="2">Meninges</tissue>
    </source>
</reference>
<protein>
    <submittedName>
        <fullName evidence="2">Uncharacterized protein</fullName>
    </submittedName>
</protein>
<accession>A0AAD5R7F4</accession>
<name>A0AAD5R7F4_PARTN</name>
<evidence type="ECO:0000313" key="2">
    <source>
        <dbReference type="EMBL" id="KAJ1371140.1"/>
    </source>
</evidence>
<evidence type="ECO:0000256" key="1">
    <source>
        <dbReference type="SAM" id="MobiDB-lite"/>
    </source>
</evidence>
<evidence type="ECO:0000313" key="3">
    <source>
        <dbReference type="Proteomes" id="UP001196413"/>
    </source>
</evidence>
<proteinExistence type="predicted"/>
<feature type="region of interest" description="Disordered" evidence="1">
    <location>
        <begin position="15"/>
        <end position="40"/>
    </location>
</feature>
<feature type="compositionally biased region" description="Basic and acidic residues" evidence="1">
    <location>
        <begin position="15"/>
        <end position="24"/>
    </location>
</feature>
<dbReference type="AlphaFoldDB" id="A0AAD5R7F4"/>
<organism evidence="2 3">
    <name type="scientific">Parelaphostrongylus tenuis</name>
    <name type="common">Meningeal worm</name>
    <dbReference type="NCBI Taxonomy" id="148309"/>
    <lineage>
        <taxon>Eukaryota</taxon>
        <taxon>Metazoa</taxon>
        <taxon>Ecdysozoa</taxon>
        <taxon>Nematoda</taxon>
        <taxon>Chromadorea</taxon>
        <taxon>Rhabditida</taxon>
        <taxon>Rhabditina</taxon>
        <taxon>Rhabditomorpha</taxon>
        <taxon>Strongyloidea</taxon>
        <taxon>Metastrongylidae</taxon>
        <taxon>Parelaphostrongylus</taxon>
    </lineage>
</organism>
<dbReference type="EMBL" id="JAHQIW010006921">
    <property type="protein sequence ID" value="KAJ1371140.1"/>
    <property type="molecule type" value="Genomic_DNA"/>
</dbReference>